<feature type="transmembrane region" description="Helical" evidence="2">
    <location>
        <begin position="321"/>
        <end position="340"/>
    </location>
</feature>
<proteinExistence type="predicted"/>
<feature type="region of interest" description="Disordered" evidence="1">
    <location>
        <begin position="487"/>
        <end position="510"/>
    </location>
</feature>
<accession>A0A7Y9EXM8</accession>
<keyword evidence="2" id="KW-1133">Transmembrane helix</keyword>
<evidence type="ECO:0008006" key="5">
    <source>
        <dbReference type="Google" id="ProtNLM"/>
    </source>
</evidence>
<keyword evidence="2" id="KW-0812">Transmembrane</keyword>
<feature type="transmembrane region" description="Helical" evidence="2">
    <location>
        <begin position="449"/>
        <end position="475"/>
    </location>
</feature>
<feature type="transmembrane region" description="Helical" evidence="2">
    <location>
        <begin position="12"/>
        <end position="31"/>
    </location>
</feature>
<evidence type="ECO:0000313" key="4">
    <source>
        <dbReference type="Proteomes" id="UP000552045"/>
    </source>
</evidence>
<feature type="transmembrane region" description="Helical" evidence="2">
    <location>
        <begin position="183"/>
        <end position="201"/>
    </location>
</feature>
<feature type="compositionally biased region" description="Low complexity" evidence="1">
    <location>
        <begin position="499"/>
        <end position="510"/>
    </location>
</feature>
<feature type="transmembrane region" description="Helical" evidence="2">
    <location>
        <begin position="408"/>
        <end position="429"/>
    </location>
</feature>
<feature type="transmembrane region" description="Helical" evidence="2">
    <location>
        <begin position="160"/>
        <end position="177"/>
    </location>
</feature>
<sequence length="510" mass="53616">MQAQRNGRRRILLLATAPVLLLITLIMWALASPVGSSPDDNFHLPSIWCGLGDRDGLCEAAPDAVDGARQVPASLITASCYAFAPEQSGDCWNPQDDEMHVVERLNTQRLYPPLFYAAMSVFAGPDVEASVMAMRIANSVLFVGFLTAVFCALPRRLRPPLVISALATIVPLGLFIIPSTNPTSWTLLSTATVWVTFLGGLQSTGRQRLVLFGLSAVATLLGAGARADAAAFAVFGVIVACVLGLRRRDRSLILTAAAALIVVVISIGFYLSSGQSGAVVSGLAPDQVPLTFAQHLKNLLEIPTLWVGALGGWGLGWLDTLMPGSVTVLATAVFFGVIAIGIHRLDGRKTTALVLAVGAAWGVPFVLLAQSNAVVGTQVQPRYILPLLVILIGVAVVGTDATRTWRGARLLVSGIALTAAMGLALHTNIRRYTTGVDDQALDPGERAEWWWTVAPSPLATLLIAVIAFAGVFVVLELALRSPARQSAVQAEESNTPSQAAGEASLGAAAP</sequence>
<feature type="transmembrane region" description="Helical" evidence="2">
    <location>
        <begin position="252"/>
        <end position="271"/>
    </location>
</feature>
<keyword evidence="4" id="KW-1185">Reference proteome</keyword>
<evidence type="ECO:0000313" key="3">
    <source>
        <dbReference type="EMBL" id="NYD54950.1"/>
    </source>
</evidence>
<feature type="transmembrane region" description="Helical" evidence="2">
    <location>
        <begin position="208"/>
        <end position="223"/>
    </location>
</feature>
<feature type="compositionally biased region" description="Polar residues" evidence="1">
    <location>
        <begin position="487"/>
        <end position="498"/>
    </location>
</feature>
<evidence type="ECO:0000256" key="1">
    <source>
        <dbReference type="SAM" id="MobiDB-lite"/>
    </source>
</evidence>
<feature type="transmembrane region" description="Helical" evidence="2">
    <location>
        <begin position="229"/>
        <end position="245"/>
    </location>
</feature>
<keyword evidence="2" id="KW-0472">Membrane</keyword>
<protein>
    <recommendedName>
        <fullName evidence="5">DUF2142 domain-containing protein</fullName>
    </recommendedName>
</protein>
<dbReference type="Pfam" id="PF09913">
    <property type="entry name" value="DUF2142"/>
    <property type="match status" value="1"/>
</dbReference>
<feature type="transmembrane region" description="Helical" evidence="2">
    <location>
        <begin position="383"/>
        <end position="401"/>
    </location>
</feature>
<reference evidence="3 4" key="1">
    <citation type="submission" date="2020-07" db="EMBL/GenBank/DDBJ databases">
        <title>Sequencing the genomes of 1000 actinobacteria strains.</title>
        <authorList>
            <person name="Klenk H.-P."/>
        </authorList>
    </citation>
    <scope>NUCLEOTIDE SEQUENCE [LARGE SCALE GENOMIC DNA]</scope>
    <source>
        <strain evidence="3 4">DSM 22185</strain>
    </source>
</reference>
<dbReference type="Proteomes" id="UP000552045">
    <property type="component" value="Unassembled WGS sequence"/>
</dbReference>
<dbReference type="EMBL" id="JACCBH010000001">
    <property type="protein sequence ID" value="NYD54950.1"/>
    <property type="molecule type" value="Genomic_DNA"/>
</dbReference>
<gene>
    <name evidence="3" type="ORF">BKA02_002005</name>
</gene>
<comment type="caution">
    <text evidence="3">The sequence shown here is derived from an EMBL/GenBank/DDBJ whole genome shotgun (WGS) entry which is preliminary data.</text>
</comment>
<feature type="transmembrane region" description="Helical" evidence="2">
    <location>
        <begin position="132"/>
        <end position="153"/>
    </location>
</feature>
<feature type="transmembrane region" description="Helical" evidence="2">
    <location>
        <begin position="352"/>
        <end position="371"/>
    </location>
</feature>
<organism evidence="3 4">
    <name type="scientific">Microbacterium pseudoresistens</name>
    <dbReference type="NCBI Taxonomy" id="640634"/>
    <lineage>
        <taxon>Bacteria</taxon>
        <taxon>Bacillati</taxon>
        <taxon>Actinomycetota</taxon>
        <taxon>Actinomycetes</taxon>
        <taxon>Micrococcales</taxon>
        <taxon>Microbacteriaceae</taxon>
        <taxon>Microbacterium</taxon>
    </lineage>
</organism>
<evidence type="ECO:0000256" key="2">
    <source>
        <dbReference type="SAM" id="Phobius"/>
    </source>
</evidence>
<dbReference type="InterPro" id="IPR018674">
    <property type="entry name" value="DUF2142_membrane"/>
</dbReference>
<dbReference type="AlphaFoldDB" id="A0A7Y9EXM8"/>
<name>A0A7Y9EXM8_9MICO</name>
<dbReference type="RefSeq" id="WP_179433677.1">
    <property type="nucleotide sequence ID" value="NZ_BAABLC010000002.1"/>
</dbReference>